<dbReference type="Gene3D" id="3.50.50.60">
    <property type="entry name" value="FAD/NAD(P)-binding domain"/>
    <property type="match status" value="2"/>
</dbReference>
<evidence type="ECO:0000256" key="4">
    <source>
        <dbReference type="ARBA" id="ARBA00022723"/>
    </source>
</evidence>
<evidence type="ECO:0000256" key="1">
    <source>
        <dbReference type="ARBA" id="ARBA00001974"/>
    </source>
</evidence>
<gene>
    <name evidence="10" type="ORF">DNK06_13140</name>
</gene>
<keyword evidence="8" id="KW-0411">Iron-sulfur</keyword>
<dbReference type="InterPro" id="IPR050446">
    <property type="entry name" value="FAD-oxidoreductase/Apoptosis"/>
</dbReference>
<feature type="domain" description="Rieske" evidence="9">
    <location>
        <begin position="4"/>
        <end position="99"/>
    </location>
</feature>
<evidence type="ECO:0000256" key="6">
    <source>
        <dbReference type="ARBA" id="ARBA00023002"/>
    </source>
</evidence>
<keyword evidence="4" id="KW-0479">Metal-binding</keyword>
<dbReference type="Proteomes" id="UP000292302">
    <property type="component" value="Unassembled WGS sequence"/>
</dbReference>
<evidence type="ECO:0000256" key="7">
    <source>
        <dbReference type="ARBA" id="ARBA00023004"/>
    </source>
</evidence>
<keyword evidence="3" id="KW-0001">2Fe-2S</keyword>
<dbReference type="InterPro" id="IPR016156">
    <property type="entry name" value="FAD/NAD-linked_Rdtase_dimer_sf"/>
</dbReference>
<evidence type="ECO:0000313" key="10">
    <source>
        <dbReference type="EMBL" id="TBU79349.1"/>
    </source>
</evidence>
<dbReference type="GO" id="GO:0005737">
    <property type="term" value="C:cytoplasm"/>
    <property type="evidence" value="ECO:0007669"/>
    <property type="project" value="TreeGrafter"/>
</dbReference>
<dbReference type="PANTHER" id="PTHR43557:SF2">
    <property type="entry name" value="RIESKE DOMAIN-CONTAINING PROTEIN-RELATED"/>
    <property type="match status" value="1"/>
</dbReference>
<evidence type="ECO:0000256" key="8">
    <source>
        <dbReference type="ARBA" id="ARBA00023014"/>
    </source>
</evidence>
<dbReference type="Gene3D" id="2.102.10.10">
    <property type="entry name" value="Rieske [2Fe-2S] iron-sulphur domain"/>
    <property type="match status" value="1"/>
</dbReference>
<evidence type="ECO:0000256" key="3">
    <source>
        <dbReference type="ARBA" id="ARBA00022714"/>
    </source>
</evidence>
<dbReference type="AlphaFoldDB" id="A0A4Q9QM25"/>
<dbReference type="OrthoDB" id="9800167at2"/>
<dbReference type="GO" id="GO:0016651">
    <property type="term" value="F:oxidoreductase activity, acting on NAD(P)H"/>
    <property type="evidence" value="ECO:0007669"/>
    <property type="project" value="TreeGrafter"/>
</dbReference>
<keyword evidence="6" id="KW-0560">Oxidoreductase</keyword>
<dbReference type="PANTHER" id="PTHR43557">
    <property type="entry name" value="APOPTOSIS-INDUCING FACTOR 1"/>
    <property type="match status" value="1"/>
</dbReference>
<dbReference type="GO" id="GO:0051537">
    <property type="term" value="F:2 iron, 2 sulfur cluster binding"/>
    <property type="evidence" value="ECO:0007669"/>
    <property type="project" value="UniProtKB-KW"/>
</dbReference>
<organism evidence="10 11">
    <name type="scientific">Phytopseudomonas daroniae</name>
    <dbReference type="NCBI Taxonomy" id="2487519"/>
    <lineage>
        <taxon>Bacteria</taxon>
        <taxon>Pseudomonadati</taxon>
        <taxon>Pseudomonadota</taxon>
        <taxon>Gammaproteobacteria</taxon>
        <taxon>Pseudomonadales</taxon>
        <taxon>Pseudomonadaceae</taxon>
        <taxon>Phytopseudomonas</taxon>
    </lineage>
</organism>
<dbReference type="GO" id="GO:0046872">
    <property type="term" value="F:metal ion binding"/>
    <property type="evidence" value="ECO:0007669"/>
    <property type="project" value="UniProtKB-KW"/>
</dbReference>
<dbReference type="SUPFAM" id="SSF51905">
    <property type="entry name" value="FAD/NAD(P)-binding domain"/>
    <property type="match status" value="2"/>
</dbReference>
<dbReference type="PROSITE" id="PS51296">
    <property type="entry name" value="RIESKE"/>
    <property type="match status" value="1"/>
</dbReference>
<dbReference type="PRINTS" id="PR00368">
    <property type="entry name" value="FADPNR"/>
</dbReference>
<comment type="cofactor">
    <cofactor evidence="1">
        <name>FAD</name>
        <dbReference type="ChEBI" id="CHEBI:57692"/>
    </cofactor>
</comment>
<evidence type="ECO:0000256" key="2">
    <source>
        <dbReference type="ARBA" id="ARBA00022630"/>
    </source>
</evidence>
<dbReference type="SUPFAM" id="SSF50022">
    <property type="entry name" value="ISP domain"/>
    <property type="match status" value="1"/>
</dbReference>
<evidence type="ECO:0000313" key="11">
    <source>
        <dbReference type="Proteomes" id="UP000292302"/>
    </source>
</evidence>
<dbReference type="InterPro" id="IPR023753">
    <property type="entry name" value="FAD/NAD-binding_dom"/>
</dbReference>
<dbReference type="EMBL" id="QJUI01000010">
    <property type="protein sequence ID" value="TBU79349.1"/>
    <property type="molecule type" value="Genomic_DNA"/>
</dbReference>
<dbReference type="Gene3D" id="3.30.390.30">
    <property type="match status" value="1"/>
</dbReference>
<evidence type="ECO:0000256" key="5">
    <source>
        <dbReference type="ARBA" id="ARBA00022827"/>
    </source>
</evidence>
<dbReference type="RefSeq" id="WP_131180462.1">
    <property type="nucleotide sequence ID" value="NZ_QJUI01000010.1"/>
</dbReference>
<keyword evidence="7" id="KW-0408">Iron</keyword>
<dbReference type="CDD" id="cd03478">
    <property type="entry name" value="Rieske_AIFL_N"/>
    <property type="match status" value="1"/>
</dbReference>
<comment type="caution">
    <text evidence="10">The sequence shown here is derived from an EMBL/GenBank/DDBJ whole genome shotgun (WGS) entry which is preliminary data.</text>
</comment>
<proteinExistence type="predicted"/>
<name>A0A4Q9QM25_9GAMM</name>
<reference evidence="10 11" key="1">
    <citation type="submission" date="2018-06" db="EMBL/GenBank/DDBJ databases">
        <title>Three novel Pseudomonas species isolated from symptomatic oak.</title>
        <authorList>
            <person name="Bueno-Gonzalez V."/>
            <person name="Brady C."/>
        </authorList>
    </citation>
    <scope>NUCLEOTIDE SEQUENCE [LARGE SCALE GENOMIC DNA]</scope>
    <source>
        <strain evidence="10 11">P9A</strain>
    </source>
</reference>
<dbReference type="Pfam" id="PF14759">
    <property type="entry name" value="Reductase_C"/>
    <property type="match status" value="1"/>
</dbReference>
<keyword evidence="5" id="KW-0274">FAD</keyword>
<dbReference type="Pfam" id="PF07992">
    <property type="entry name" value="Pyr_redox_2"/>
    <property type="match status" value="1"/>
</dbReference>
<dbReference type="SUPFAM" id="SSF55424">
    <property type="entry name" value="FAD/NAD-linked reductases, dimerisation (C-terminal) domain"/>
    <property type="match status" value="1"/>
</dbReference>
<evidence type="ECO:0000259" key="9">
    <source>
        <dbReference type="PROSITE" id="PS51296"/>
    </source>
</evidence>
<accession>A0A4Q9QM25</accession>
<dbReference type="InterPro" id="IPR036922">
    <property type="entry name" value="Rieske_2Fe-2S_sf"/>
</dbReference>
<dbReference type="Pfam" id="PF00355">
    <property type="entry name" value="Rieske"/>
    <property type="match status" value="1"/>
</dbReference>
<protein>
    <submittedName>
        <fullName evidence="10">Pyridine nucleotide-disulfide oxidoreductase</fullName>
    </submittedName>
</protein>
<sequence>MPLHRVTSLTALHDDRPTPAQIGEETFVLLRSAERIYAYQGQCPHAGAPLAEGALCNGRLVCPWHKAAFTITDGELCEPPALESLRRYPVEVRDGQVYLDDQPLPPADRQASPQDNRLFVIIGAGAAGTAAASALREQGFAGSLLLIDPQTSPGYDRTSLSKFVIAGEMAPAEVPMLKAADFYTEQRIEQVHAEVTRLNPARQEIQLSDGSRHRYDAALLATGAQPKMLDVPGAHLHNVHLLRSRADAADTLQSAIPGGHAVIIGDSFIALEAASALRNRGLKVTLIARHEVPFAKQFGTEIGRAIRLLHESNGVVFRVGDEVIRLESEPGADEEQVRTVRLASGEQLAADLVLVGIGVSPATDMLEELSLAKDGAVNVDRHQLAAPGLWAAGDIARFPLADEPTRIEHWRVAQQQARVAAQNMLGTQVSYEGVPFFWTQHFGKRFDYLGHASDWQQTLIEGDIRQLRFIALLCNDGRVAAIVACQQEALMAMLAERMRTALPVEEALTLVREHMESDRDSGKA</sequence>
<dbReference type="PRINTS" id="PR00411">
    <property type="entry name" value="PNDRDTASEI"/>
</dbReference>
<dbReference type="InterPro" id="IPR017941">
    <property type="entry name" value="Rieske_2Fe-2S"/>
</dbReference>
<dbReference type="InterPro" id="IPR036188">
    <property type="entry name" value="FAD/NAD-bd_sf"/>
</dbReference>
<keyword evidence="11" id="KW-1185">Reference proteome</keyword>
<dbReference type="InterPro" id="IPR028202">
    <property type="entry name" value="Reductase_C"/>
</dbReference>
<keyword evidence="2" id="KW-0285">Flavoprotein</keyword>